<proteinExistence type="predicted"/>
<reference evidence="2 3" key="1">
    <citation type="submission" date="2017-09" db="EMBL/GenBank/DDBJ databases">
        <title>Complete genome sequence of Janthinobacterium svalbardensis PAMC 27463.</title>
        <authorList>
            <person name="Cho Y.-J."/>
            <person name="Cho A."/>
            <person name="Kim O.-S."/>
            <person name="Lee J.-I."/>
        </authorList>
    </citation>
    <scope>NUCLEOTIDE SEQUENCE [LARGE SCALE GENOMIC DNA]</scope>
    <source>
        <strain evidence="2 3">PAMC 27463</strain>
    </source>
</reference>
<organism evidence="2 3">
    <name type="scientific">Janthinobacterium svalbardensis</name>
    <dbReference type="NCBI Taxonomy" id="368607"/>
    <lineage>
        <taxon>Bacteria</taxon>
        <taxon>Pseudomonadati</taxon>
        <taxon>Pseudomonadota</taxon>
        <taxon>Betaproteobacteria</taxon>
        <taxon>Burkholderiales</taxon>
        <taxon>Oxalobacteraceae</taxon>
        <taxon>Janthinobacterium</taxon>
    </lineage>
</organism>
<dbReference type="PANTHER" id="PTHR34219:SF5">
    <property type="entry name" value="BLR4505 PROTEIN"/>
    <property type="match status" value="1"/>
</dbReference>
<keyword evidence="1" id="KW-1133">Transmembrane helix</keyword>
<name>A0A290X4N9_9BURK</name>
<evidence type="ECO:0000256" key="1">
    <source>
        <dbReference type="SAM" id="Phobius"/>
    </source>
</evidence>
<dbReference type="RefSeq" id="WP_096238469.1">
    <property type="nucleotide sequence ID" value="NZ_CP023422.1"/>
</dbReference>
<feature type="transmembrane region" description="Helical" evidence="1">
    <location>
        <begin position="229"/>
        <end position="248"/>
    </location>
</feature>
<protein>
    <submittedName>
        <fullName evidence="2">Peptidase</fullName>
    </submittedName>
</protein>
<feature type="transmembrane region" description="Helical" evidence="1">
    <location>
        <begin position="155"/>
        <end position="177"/>
    </location>
</feature>
<dbReference type="KEGG" id="jsv:CNX70_14590"/>
<evidence type="ECO:0000313" key="3">
    <source>
        <dbReference type="Proteomes" id="UP000218437"/>
    </source>
</evidence>
<dbReference type="PANTHER" id="PTHR34219">
    <property type="entry name" value="IRON-REGULATED INNER MEMBRANE PROTEIN-RELATED"/>
    <property type="match status" value="1"/>
</dbReference>
<keyword evidence="1" id="KW-0472">Membrane</keyword>
<sequence>MRAFWTVIHRWAGLTIALFLIVAGLTGAVTSWDHELDEWLNADIMDTPGRGPLQQPFALAQKVAAADPRVAVNYMTLGLEAGHAAAFMVRPLTDPATNKPFVLDYNTVYIDPVTAHITGTRDSTAISLSRRSLMPFLRHLHYSLHVPAFWGTDRWGYWLMGSVALIWLLDSMVALYLTTPRRLRPRAQDEAPRHRDAASWWQRWKPSWVVRWAAGGYKLNFDLHRAGGLWVWAIIIVVAFTSFSLNLYREVFYPVMSLVSTTTPGPYETQTPAPYGTYITPVIGFEQAVDIAKKQAVQRGITAPIGGIYYGGNYSFYNVSFFDPADEFGAAGMGLSNLYVDGMDGSIIGQHKPWEGTAADVFVQLQFPLHSGRILGLPGRILMSCMGIMVAMLSVTGIVIWERKRRARRLQAHKLKAVETRL</sequence>
<dbReference type="EMBL" id="CP023422">
    <property type="protein sequence ID" value="ATD63846.1"/>
    <property type="molecule type" value="Genomic_DNA"/>
</dbReference>
<feature type="transmembrane region" description="Helical" evidence="1">
    <location>
        <begin position="381"/>
        <end position="401"/>
    </location>
</feature>
<dbReference type="Proteomes" id="UP000218437">
    <property type="component" value="Chromosome"/>
</dbReference>
<dbReference type="AlphaFoldDB" id="A0A290X4N9"/>
<dbReference type="Pfam" id="PF03929">
    <property type="entry name" value="PepSY_TM"/>
    <property type="match status" value="1"/>
</dbReference>
<dbReference type="InterPro" id="IPR005625">
    <property type="entry name" value="PepSY-ass_TM"/>
</dbReference>
<keyword evidence="3" id="KW-1185">Reference proteome</keyword>
<accession>A0A290X4N9</accession>
<gene>
    <name evidence="2" type="ORF">CNX70_14590</name>
</gene>
<evidence type="ECO:0000313" key="2">
    <source>
        <dbReference type="EMBL" id="ATD63846.1"/>
    </source>
</evidence>
<keyword evidence="1" id="KW-0812">Transmembrane</keyword>